<organism evidence="2 3">
    <name type="scientific">Lasiosphaeris hirsuta</name>
    <dbReference type="NCBI Taxonomy" id="260670"/>
    <lineage>
        <taxon>Eukaryota</taxon>
        <taxon>Fungi</taxon>
        <taxon>Dikarya</taxon>
        <taxon>Ascomycota</taxon>
        <taxon>Pezizomycotina</taxon>
        <taxon>Sordariomycetes</taxon>
        <taxon>Sordariomycetidae</taxon>
        <taxon>Sordariales</taxon>
        <taxon>Lasiosphaeriaceae</taxon>
        <taxon>Lasiosphaeris</taxon>
    </lineage>
</organism>
<dbReference type="PANTHER" id="PTHR31252:SF11">
    <property type="entry name" value="DUF4419 DOMAIN-CONTAINING PROTEIN"/>
    <property type="match status" value="1"/>
</dbReference>
<accession>A0AA40DWA1</accession>
<sequence length="247" mass="27769">MESLSEGMKSCFAVNSPMAEERDIRSASEPAETRSRSPIPVVPFASVAISAHSAKGINIVNDELGRLVSGRRNDGEVSPSSRFVQNLLSYGSDGRKTAHVIELTISDQTATKELPRQNRLVHACLEAYAGRHHFVLRPDDVWIAIMTQFSFYVNKDAEEMRSSFARERRKDLFIQTTLKDGINITRMVAEMADLVNEYVLDEEFQAWIIPSFSTTTKIDTIVCSAVMMGGMRQYFEYKFVPALFALI</sequence>
<proteinExistence type="predicted"/>
<feature type="region of interest" description="Disordered" evidence="1">
    <location>
        <begin position="1"/>
        <end position="36"/>
    </location>
</feature>
<name>A0AA40DWA1_9PEZI</name>
<dbReference type="InterPro" id="IPR025533">
    <property type="entry name" value="DUF4419"/>
</dbReference>
<evidence type="ECO:0000313" key="2">
    <source>
        <dbReference type="EMBL" id="KAK0715942.1"/>
    </source>
</evidence>
<gene>
    <name evidence="2" type="ORF">B0H67DRAFT_554366</name>
</gene>
<dbReference type="Proteomes" id="UP001172102">
    <property type="component" value="Unassembled WGS sequence"/>
</dbReference>
<dbReference type="PANTHER" id="PTHR31252">
    <property type="entry name" value="DUF4419 DOMAIN-CONTAINING PROTEIN"/>
    <property type="match status" value="1"/>
</dbReference>
<reference evidence="2" key="1">
    <citation type="submission" date="2023-06" db="EMBL/GenBank/DDBJ databases">
        <title>Genome-scale phylogeny and comparative genomics of the fungal order Sordariales.</title>
        <authorList>
            <consortium name="Lawrence Berkeley National Laboratory"/>
            <person name="Hensen N."/>
            <person name="Bonometti L."/>
            <person name="Westerberg I."/>
            <person name="Brannstrom I.O."/>
            <person name="Guillou S."/>
            <person name="Cros-Aarteil S."/>
            <person name="Calhoun S."/>
            <person name="Haridas S."/>
            <person name="Kuo A."/>
            <person name="Mondo S."/>
            <person name="Pangilinan J."/>
            <person name="Riley R."/>
            <person name="Labutti K."/>
            <person name="Andreopoulos B."/>
            <person name="Lipzen A."/>
            <person name="Chen C."/>
            <person name="Yanf M."/>
            <person name="Daum C."/>
            <person name="Ng V."/>
            <person name="Clum A."/>
            <person name="Steindorff A."/>
            <person name="Ohm R."/>
            <person name="Martin F."/>
            <person name="Silar P."/>
            <person name="Natvig D."/>
            <person name="Lalanne C."/>
            <person name="Gautier V."/>
            <person name="Ament-Velasquez S.L."/>
            <person name="Kruys A."/>
            <person name="Hutchinson M.I."/>
            <person name="Powell A.J."/>
            <person name="Barry K."/>
            <person name="Miller A.N."/>
            <person name="Grigoriev I.V."/>
            <person name="Debuchy R."/>
            <person name="Gladieux P."/>
            <person name="Thoren M.H."/>
            <person name="Johannesson H."/>
        </authorList>
    </citation>
    <scope>NUCLEOTIDE SEQUENCE</scope>
    <source>
        <strain evidence="2">SMH4607-1</strain>
    </source>
</reference>
<dbReference type="EMBL" id="JAUKUA010000004">
    <property type="protein sequence ID" value="KAK0715942.1"/>
    <property type="molecule type" value="Genomic_DNA"/>
</dbReference>
<evidence type="ECO:0000256" key="1">
    <source>
        <dbReference type="SAM" id="MobiDB-lite"/>
    </source>
</evidence>
<comment type="caution">
    <text evidence="2">The sequence shown here is derived from an EMBL/GenBank/DDBJ whole genome shotgun (WGS) entry which is preliminary data.</text>
</comment>
<dbReference type="Pfam" id="PF14388">
    <property type="entry name" value="DUF4419"/>
    <property type="match status" value="1"/>
</dbReference>
<keyword evidence="3" id="KW-1185">Reference proteome</keyword>
<dbReference type="AlphaFoldDB" id="A0AA40DWA1"/>
<protein>
    <submittedName>
        <fullName evidence="2">Uncharacterized protein</fullName>
    </submittedName>
</protein>
<evidence type="ECO:0000313" key="3">
    <source>
        <dbReference type="Proteomes" id="UP001172102"/>
    </source>
</evidence>
<feature type="compositionally biased region" description="Basic and acidic residues" evidence="1">
    <location>
        <begin position="19"/>
        <end position="35"/>
    </location>
</feature>